<protein>
    <submittedName>
        <fullName evidence="1">Uncharacterized protein</fullName>
    </submittedName>
</protein>
<gene>
    <name evidence="1" type="ORF">AFCDBAGC_2726</name>
</gene>
<name>A0ABQ4QJ44_9HYPH</name>
<dbReference type="Proteomes" id="UP001055117">
    <property type="component" value="Unassembled WGS sequence"/>
</dbReference>
<accession>A0ABQ4QJ44</accession>
<comment type="caution">
    <text evidence="1">The sequence shown here is derived from an EMBL/GenBank/DDBJ whole genome shotgun (WGS) entry which is preliminary data.</text>
</comment>
<proteinExistence type="predicted"/>
<reference evidence="1 2" key="1">
    <citation type="journal article" date="2021" name="Front. Microbiol.">
        <title>Comprehensive Comparative Genomics and Phenotyping of Methylobacterium Species.</title>
        <authorList>
            <person name="Alessa O."/>
            <person name="Ogura Y."/>
            <person name="Fujitani Y."/>
            <person name="Takami H."/>
            <person name="Hayashi T."/>
            <person name="Sahin N."/>
            <person name="Tani A."/>
        </authorList>
    </citation>
    <scope>NUCLEOTIDE SEQUENCE [LARGE SCALE GENOMIC DNA]</scope>
    <source>
        <strain evidence="1 2">DSM 23679</strain>
    </source>
</reference>
<keyword evidence="2" id="KW-1185">Reference proteome</keyword>
<sequence length="79" mass="9224">MARFGKKPLYRRAEDEPEIRAFLKKQPKGRRQDFCKLGLASGWRIHAVALPLQSVWHREHGVSDILEEARREVSCALWP</sequence>
<evidence type="ECO:0000313" key="1">
    <source>
        <dbReference type="EMBL" id="GJD44857.1"/>
    </source>
</evidence>
<organism evidence="1 2">
    <name type="scientific">Methylobacterium cerastii</name>
    <dbReference type="NCBI Taxonomy" id="932741"/>
    <lineage>
        <taxon>Bacteria</taxon>
        <taxon>Pseudomonadati</taxon>
        <taxon>Pseudomonadota</taxon>
        <taxon>Alphaproteobacteria</taxon>
        <taxon>Hyphomicrobiales</taxon>
        <taxon>Methylobacteriaceae</taxon>
        <taxon>Methylobacterium</taxon>
    </lineage>
</organism>
<evidence type="ECO:0000313" key="2">
    <source>
        <dbReference type="Proteomes" id="UP001055117"/>
    </source>
</evidence>
<dbReference type="EMBL" id="BPQG01000039">
    <property type="protein sequence ID" value="GJD44857.1"/>
    <property type="molecule type" value="Genomic_DNA"/>
</dbReference>